<dbReference type="PANTHER" id="PTHR34315:SF1">
    <property type="entry name" value="INTRADIOL RING-CLEAVAGE DIOXYGENASES DOMAIN-CONTAINING PROTEIN-RELATED"/>
    <property type="match status" value="1"/>
</dbReference>
<dbReference type="SUPFAM" id="SSF49482">
    <property type="entry name" value="Aromatic compound dioxygenase"/>
    <property type="match status" value="1"/>
</dbReference>
<reference evidence="3 4" key="1">
    <citation type="submission" date="2019-07" db="EMBL/GenBank/DDBJ databases">
        <title>Quadrisphaera sp. strain DD2A genome sequencing and assembly.</title>
        <authorList>
            <person name="Kim I."/>
        </authorList>
    </citation>
    <scope>NUCLEOTIDE SEQUENCE [LARGE SCALE GENOMIC DNA]</scope>
    <source>
        <strain evidence="3 4">DD2A</strain>
    </source>
</reference>
<evidence type="ECO:0000259" key="2">
    <source>
        <dbReference type="Pfam" id="PF00775"/>
    </source>
</evidence>
<evidence type="ECO:0000256" key="1">
    <source>
        <dbReference type="SAM" id="MobiDB-lite"/>
    </source>
</evidence>
<dbReference type="RefSeq" id="WP_147926488.1">
    <property type="nucleotide sequence ID" value="NZ_VKAC01000006.1"/>
</dbReference>
<name>A0A5C8ZGN8_9ACTN</name>
<accession>A0A5C8ZGN8</accession>
<dbReference type="CDD" id="cd03457">
    <property type="entry name" value="intradiol_dioxygenase_like"/>
    <property type="match status" value="1"/>
</dbReference>
<organism evidence="3 4">
    <name type="scientific">Quadrisphaera setariae</name>
    <dbReference type="NCBI Taxonomy" id="2593304"/>
    <lineage>
        <taxon>Bacteria</taxon>
        <taxon>Bacillati</taxon>
        <taxon>Actinomycetota</taxon>
        <taxon>Actinomycetes</taxon>
        <taxon>Kineosporiales</taxon>
        <taxon>Kineosporiaceae</taxon>
        <taxon>Quadrisphaera</taxon>
    </lineage>
</organism>
<feature type="compositionally biased region" description="Low complexity" evidence="1">
    <location>
        <begin position="67"/>
        <end position="81"/>
    </location>
</feature>
<dbReference type="EMBL" id="VKAC01000006">
    <property type="protein sequence ID" value="TXR56056.1"/>
    <property type="molecule type" value="Genomic_DNA"/>
</dbReference>
<dbReference type="Pfam" id="PF00775">
    <property type="entry name" value="Dioxygenase_C"/>
    <property type="match status" value="1"/>
</dbReference>
<dbReference type="PROSITE" id="PS51318">
    <property type="entry name" value="TAT"/>
    <property type="match status" value="1"/>
</dbReference>
<evidence type="ECO:0000313" key="3">
    <source>
        <dbReference type="EMBL" id="TXR56056.1"/>
    </source>
</evidence>
<proteinExistence type="predicted"/>
<feature type="domain" description="Intradiol ring-cleavage dioxygenases" evidence="2">
    <location>
        <begin position="125"/>
        <end position="199"/>
    </location>
</feature>
<dbReference type="Gene3D" id="2.60.130.10">
    <property type="entry name" value="Aromatic compound dioxygenase"/>
    <property type="match status" value="1"/>
</dbReference>
<gene>
    <name evidence="3" type="ORF">FMM08_11440</name>
</gene>
<dbReference type="InterPro" id="IPR006311">
    <property type="entry name" value="TAT_signal"/>
</dbReference>
<dbReference type="OrthoDB" id="9800887at2"/>
<sequence length="330" mass="33813">MGVFRARRSEDRQLRTYEGRVLPRQGEDVDDQGVGFDVATLLGRRRLLQLGGAGAAATVLAACGGTDAASSTSASTATTSSGLAEVPEETAGPYPGDGSNGPDALEESGIIRSDIRSSFGTSTTTAEGVPMTLQLDLVDLANGSAAYEGAAVYVWHCDRDGKYSMYSDGLTAENYLRGVQVADSSGRVEFTSVFPACYSGRWPHIHFEVYPDSSSITDAGNAIATSQVAMPQDVCEVVYATSGYEQSVTNLAQVSLATDNVFSDDQGVSQTPTATGDATSGYVVNLEVGVDATTQAATGMSAPTGGGQGGPGGTPPDGAPGAAQEQTTTS</sequence>
<keyword evidence="3" id="KW-0223">Dioxygenase</keyword>
<comment type="caution">
    <text evidence="3">The sequence shown here is derived from an EMBL/GenBank/DDBJ whole genome shotgun (WGS) entry which is preliminary data.</text>
</comment>
<dbReference type="GO" id="GO:0008199">
    <property type="term" value="F:ferric iron binding"/>
    <property type="evidence" value="ECO:0007669"/>
    <property type="project" value="InterPro"/>
</dbReference>
<dbReference type="AlphaFoldDB" id="A0A5C8ZGN8"/>
<feature type="region of interest" description="Disordered" evidence="1">
    <location>
        <begin position="67"/>
        <end position="106"/>
    </location>
</feature>
<feature type="region of interest" description="Disordered" evidence="1">
    <location>
        <begin position="297"/>
        <end position="330"/>
    </location>
</feature>
<dbReference type="InterPro" id="IPR015889">
    <property type="entry name" value="Intradiol_dOase_core"/>
</dbReference>
<keyword evidence="3" id="KW-0560">Oxidoreductase</keyword>
<dbReference type="PANTHER" id="PTHR34315">
    <property type="match status" value="1"/>
</dbReference>
<dbReference type="GO" id="GO:0016702">
    <property type="term" value="F:oxidoreductase activity, acting on single donors with incorporation of molecular oxygen, incorporation of two atoms of oxygen"/>
    <property type="evidence" value="ECO:0007669"/>
    <property type="project" value="InterPro"/>
</dbReference>
<protein>
    <submittedName>
        <fullName evidence="3">Intradiol ring-cleavage dioxygenase</fullName>
    </submittedName>
</protein>
<dbReference type="InterPro" id="IPR000627">
    <property type="entry name" value="Intradiol_dOase_C"/>
</dbReference>
<dbReference type="Proteomes" id="UP000321234">
    <property type="component" value="Unassembled WGS sequence"/>
</dbReference>
<keyword evidence="4" id="KW-1185">Reference proteome</keyword>
<evidence type="ECO:0000313" key="4">
    <source>
        <dbReference type="Proteomes" id="UP000321234"/>
    </source>
</evidence>